<dbReference type="Proteomes" id="UP001431572">
    <property type="component" value="Chromosome 1"/>
</dbReference>
<dbReference type="InterPro" id="IPR036388">
    <property type="entry name" value="WH-like_DNA-bd_sf"/>
</dbReference>
<dbReference type="Proteomes" id="UP000521676">
    <property type="component" value="Unassembled WGS sequence"/>
</dbReference>
<dbReference type="GO" id="GO:0003700">
    <property type="term" value="F:DNA-binding transcription factor activity"/>
    <property type="evidence" value="ECO:0007669"/>
    <property type="project" value="InterPro"/>
</dbReference>
<accession>A0A8T7LYV4</accession>
<evidence type="ECO:0000259" key="1">
    <source>
        <dbReference type="PROSITE" id="PS50995"/>
    </source>
</evidence>
<evidence type="ECO:0000313" key="2">
    <source>
        <dbReference type="EMBL" id="NWJ46233.1"/>
    </source>
</evidence>
<dbReference type="EMBL" id="CP128399">
    <property type="protein sequence ID" value="WJW65609.1"/>
    <property type="molecule type" value="Genomic_DNA"/>
</dbReference>
<dbReference type="EMBL" id="JACATZ010000001">
    <property type="protein sequence ID" value="NWJ46233.1"/>
    <property type="molecule type" value="Genomic_DNA"/>
</dbReference>
<gene>
    <name evidence="2" type="ORF">HXX08_10165</name>
    <name evidence="3" type="ORF">OZ401_001377</name>
</gene>
<name>A0A8T7LYV4_9CHLR</name>
<dbReference type="RefSeq" id="WP_341467495.1">
    <property type="nucleotide sequence ID" value="NZ_CP128399.1"/>
</dbReference>
<dbReference type="Gene3D" id="1.10.10.10">
    <property type="entry name" value="Winged helix-like DNA-binding domain superfamily/Winged helix DNA-binding domain"/>
    <property type="match status" value="1"/>
</dbReference>
<evidence type="ECO:0000313" key="4">
    <source>
        <dbReference type="Proteomes" id="UP000521676"/>
    </source>
</evidence>
<evidence type="ECO:0000313" key="3">
    <source>
        <dbReference type="EMBL" id="WJW65609.1"/>
    </source>
</evidence>
<dbReference type="SMART" id="SM00347">
    <property type="entry name" value="HTH_MARR"/>
    <property type="match status" value="1"/>
</dbReference>
<keyword evidence="5" id="KW-1185">Reference proteome</keyword>
<feature type="domain" description="HTH marR-type" evidence="1">
    <location>
        <begin position="11"/>
        <end position="143"/>
    </location>
</feature>
<dbReference type="GO" id="GO:0006950">
    <property type="term" value="P:response to stress"/>
    <property type="evidence" value="ECO:0007669"/>
    <property type="project" value="TreeGrafter"/>
</dbReference>
<dbReference type="PROSITE" id="PS50995">
    <property type="entry name" value="HTH_MARR_2"/>
    <property type="match status" value="1"/>
</dbReference>
<evidence type="ECO:0000313" key="5">
    <source>
        <dbReference type="Proteomes" id="UP001431572"/>
    </source>
</evidence>
<reference evidence="3" key="2">
    <citation type="journal article" date="2024" name="Nature">
        <title>Anoxygenic phototroph of the Chloroflexota uses a type I reaction centre.</title>
        <authorList>
            <person name="Tsuji J.M."/>
            <person name="Shaw N.A."/>
            <person name="Nagashima S."/>
            <person name="Venkiteswaran J.J."/>
            <person name="Schiff S.L."/>
            <person name="Watanabe T."/>
            <person name="Fukui M."/>
            <person name="Hanada S."/>
            <person name="Tank M."/>
            <person name="Neufeld J.D."/>
        </authorList>
    </citation>
    <scope>NUCLEOTIDE SEQUENCE</scope>
    <source>
        <strain evidence="3">L227-S17</strain>
    </source>
</reference>
<dbReference type="SUPFAM" id="SSF46785">
    <property type="entry name" value="Winged helix' DNA-binding domain"/>
    <property type="match status" value="1"/>
</dbReference>
<organism evidence="2 4">
    <name type="scientific">Candidatus Chlorohelix allophototropha</name>
    <dbReference type="NCBI Taxonomy" id="3003348"/>
    <lineage>
        <taxon>Bacteria</taxon>
        <taxon>Bacillati</taxon>
        <taxon>Chloroflexota</taxon>
        <taxon>Chloroflexia</taxon>
        <taxon>Candidatus Chloroheliales</taxon>
        <taxon>Candidatus Chloroheliaceae</taxon>
        <taxon>Candidatus Chlorohelix</taxon>
    </lineage>
</organism>
<protein>
    <submittedName>
        <fullName evidence="2">MarR family transcriptional regulator</fullName>
    </submittedName>
</protein>
<dbReference type="PANTHER" id="PTHR33164">
    <property type="entry name" value="TRANSCRIPTIONAL REGULATOR, MARR FAMILY"/>
    <property type="match status" value="1"/>
</dbReference>
<reference evidence="2 4" key="1">
    <citation type="submission" date="2020-06" db="EMBL/GenBank/DDBJ databases">
        <title>Anoxygenic phototrophic Chloroflexota member uses a Type I reaction center.</title>
        <authorList>
            <person name="Tsuji J.M."/>
            <person name="Shaw N.A."/>
            <person name="Nagashima S."/>
            <person name="Venkiteswaran J."/>
            <person name="Schiff S.L."/>
            <person name="Hanada S."/>
            <person name="Tank M."/>
            <person name="Neufeld J.D."/>
        </authorList>
    </citation>
    <scope>NUCLEOTIDE SEQUENCE [LARGE SCALE GENOMIC DNA]</scope>
    <source>
        <strain evidence="2">L227-S17</strain>
    </source>
</reference>
<proteinExistence type="predicted"/>
<dbReference type="InterPro" id="IPR039422">
    <property type="entry name" value="MarR/SlyA-like"/>
</dbReference>
<dbReference type="AlphaFoldDB" id="A0A8T7LYV4"/>
<sequence>MTKAHEFKPEMAQLFFDFFVIEKALANVFDSVYAEQQVTTKQWLVLAIASNIEDPSISTIAKILSTSHQNVKVIAQNLEKNGFVELVPSKSDKRTTVVRTTEKLDRLNEARGNRDNDNLVLLFDEFDQTELNNLLGYLERFKLHLEKVKGELT</sequence>
<dbReference type="InterPro" id="IPR036390">
    <property type="entry name" value="WH_DNA-bd_sf"/>
</dbReference>
<dbReference type="InterPro" id="IPR000835">
    <property type="entry name" value="HTH_MarR-typ"/>
</dbReference>
<dbReference type="PANTHER" id="PTHR33164:SF89">
    <property type="entry name" value="MARR FAMILY REGULATORY PROTEIN"/>
    <property type="match status" value="1"/>
</dbReference>
<dbReference type="Pfam" id="PF01047">
    <property type="entry name" value="MarR"/>
    <property type="match status" value="1"/>
</dbReference>